<dbReference type="PROSITE" id="PS51257">
    <property type="entry name" value="PROKAR_LIPOPROTEIN"/>
    <property type="match status" value="1"/>
</dbReference>
<feature type="transmembrane region" description="Helical" evidence="6">
    <location>
        <begin position="35"/>
        <end position="55"/>
    </location>
</feature>
<dbReference type="EMBL" id="FMVW01000002">
    <property type="protein sequence ID" value="SCZ32658.1"/>
    <property type="molecule type" value="Genomic_DNA"/>
</dbReference>
<dbReference type="PANTHER" id="PTHR22911">
    <property type="entry name" value="ACYL-MALONYL CONDENSING ENZYME-RELATED"/>
    <property type="match status" value="1"/>
</dbReference>
<protein>
    <submittedName>
        <fullName evidence="8">Permease of the drug/metabolite transporter (DMT) superfamily</fullName>
    </submittedName>
</protein>
<feature type="transmembrane region" description="Helical" evidence="6">
    <location>
        <begin position="216"/>
        <end position="237"/>
    </location>
</feature>
<comment type="similarity">
    <text evidence="2">Belongs to the drug/metabolite transporter (DMT) superfamily. 10 TMS drug/metabolite exporter (DME) (TC 2.A.7.3) family.</text>
</comment>
<evidence type="ECO:0000313" key="8">
    <source>
        <dbReference type="EMBL" id="SCZ32658.1"/>
    </source>
</evidence>
<keyword evidence="9" id="KW-1185">Reference proteome</keyword>
<feature type="transmembrane region" description="Helical" evidence="6">
    <location>
        <begin position="188"/>
        <end position="210"/>
    </location>
</feature>
<accession>A0A1G5N6W6</accession>
<dbReference type="SUPFAM" id="SSF103481">
    <property type="entry name" value="Multidrug resistance efflux transporter EmrE"/>
    <property type="match status" value="2"/>
</dbReference>
<feature type="domain" description="EamA" evidence="7">
    <location>
        <begin position="7"/>
        <end position="139"/>
    </location>
</feature>
<comment type="subcellular location">
    <subcellularLocation>
        <location evidence="1">Membrane</location>
        <topology evidence="1">Multi-pass membrane protein</topology>
    </subcellularLocation>
</comment>
<reference evidence="8 9" key="1">
    <citation type="submission" date="2016-10" db="EMBL/GenBank/DDBJ databases">
        <authorList>
            <person name="de Groot N.N."/>
        </authorList>
    </citation>
    <scope>NUCLEOTIDE SEQUENCE [LARGE SCALE GENOMIC DNA]</scope>
    <source>
        <strain evidence="8 9">DSM 2698</strain>
    </source>
</reference>
<evidence type="ECO:0000256" key="6">
    <source>
        <dbReference type="SAM" id="Phobius"/>
    </source>
</evidence>
<dbReference type="STRING" id="1120955.SAMN03080610_01557"/>
<dbReference type="Proteomes" id="UP000199347">
    <property type="component" value="Unassembled WGS sequence"/>
</dbReference>
<gene>
    <name evidence="8" type="ORF">SAMN03080610_01557</name>
</gene>
<dbReference type="AlphaFoldDB" id="A0A1G5N6W6"/>
<evidence type="ECO:0000256" key="5">
    <source>
        <dbReference type="ARBA" id="ARBA00023136"/>
    </source>
</evidence>
<feature type="transmembrane region" description="Helical" evidence="6">
    <location>
        <begin position="123"/>
        <end position="141"/>
    </location>
</feature>
<dbReference type="InterPro" id="IPR037185">
    <property type="entry name" value="EmrE-like"/>
</dbReference>
<dbReference type="PANTHER" id="PTHR22911:SF6">
    <property type="entry name" value="SOLUTE CARRIER FAMILY 35 MEMBER G1"/>
    <property type="match status" value="1"/>
</dbReference>
<dbReference type="InterPro" id="IPR000620">
    <property type="entry name" value="EamA_dom"/>
</dbReference>
<feature type="transmembrane region" description="Helical" evidence="6">
    <location>
        <begin position="244"/>
        <end position="264"/>
    </location>
</feature>
<evidence type="ECO:0000256" key="2">
    <source>
        <dbReference type="ARBA" id="ARBA00009853"/>
    </source>
</evidence>
<evidence type="ECO:0000256" key="4">
    <source>
        <dbReference type="ARBA" id="ARBA00022989"/>
    </source>
</evidence>
<feature type="transmembrane region" description="Helical" evidence="6">
    <location>
        <begin position="270"/>
        <end position="288"/>
    </location>
</feature>
<evidence type="ECO:0000256" key="1">
    <source>
        <dbReference type="ARBA" id="ARBA00004141"/>
    </source>
</evidence>
<evidence type="ECO:0000259" key="7">
    <source>
        <dbReference type="Pfam" id="PF00892"/>
    </source>
</evidence>
<evidence type="ECO:0000256" key="3">
    <source>
        <dbReference type="ARBA" id="ARBA00022692"/>
    </source>
</evidence>
<keyword evidence="3 6" id="KW-0812">Transmembrane</keyword>
<keyword evidence="5 6" id="KW-0472">Membrane</keyword>
<evidence type="ECO:0000313" key="9">
    <source>
        <dbReference type="Proteomes" id="UP000199347"/>
    </source>
</evidence>
<feature type="transmembrane region" description="Helical" evidence="6">
    <location>
        <begin position="7"/>
        <end position="29"/>
    </location>
</feature>
<dbReference type="Pfam" id="PF00892">
    <property type="entry name" value="EamA"/>
    <property type="match status" value="2"/>
</dbReference>
<feature type="transmembrane region" description="Helical" evidence="6">
    <location>
        <begin position="75"/>
        <end position="93"/>
    </location>
</feature>
<feature type="transmembrane region" description="Helical" evidence="6">
    <location>
        <begin position="99"/>
        <end position="116"/>
    </location>
</feature>
<feature type="transmembrane region" description="Helical" evidence="6">
    <location>
        <begin position="156"/>
        <end position="176"/>
    </location>
</feature>
<sequence>MTTATRAIILKVSSTIAFALMLSCIKLVGERVPTGEIVFFRSAFALVPLLGMLAWQNKLKEAVRTKDPWSHARRGLIGVTTMMLWFAGVQRLPLPESMAISYGAPLMIVVLGALVLHETVRIYRSTAVAVGFVGIMIVLWPRFDLLSSGELGGREFVGSLCALGSMVLTAVVAILIRKMTATESTSAIVFYFSVTCTIVALFTIPFGWVMPDTDEMILLILCGLFGGLGQISLTAAYRYAETSTIAPFEYASMIWGTIAGYLLFNEIPGMNVAVGGAVVIAAGIFIIYREHQLGLERRKMRKLSTPQG</sequence>
<proteinExistence type="inferred from homology"/>
<dbReference type="GO" id="GO:0016020">
    <property type="term" value="C:membrane"/>
    <property type="evidence" value="ECO:0007669"/>
    <property type="project" value="UniProtKB-SubCell"/>
</dbReference>
<organism evidence="8 9">
    <name type="scientific">Afifella marina DSM 2698</name>
    <dbReference type="NCBI Taxonomy" id="1120955"/>
    <lineage>
        <taxon>Bacteria</taxon>
        <taxon>Pseudomonadati</taxon>
        <taxon>Pseudomonadota</taxon>
        <taxon>Alphaproteobacteria</taxon>
        <taxon>Hyphomicrobiales</taxon>
        <taxon>Afifellaceae</taxon>
        <taxon>Afifella</taxon>
    </lineage>
</organism>
<keyword evidence="4 6" id="KW-1133">Transmembrane helix</keyword>
<feature type="domain" description="EamA" evidence="7">
    <location>
        <begin position="158"/>
        <end position="288"/>
    </location>
</feature>
<dbReference type="RefSeq" id="WP_244514494.1">
    <property type="nucleotide sequence ID" value="NZ_FMVW01000002.1"/>
</dbReference>
<name>A0A1G5N6W6_AFIMA</name>